<feature type="region of interest" description="Disordered" evidence="1">
    <location>
        <begin position="21"/>
        <end position="73"/>
    </location>
</feature>
<evidence type="ECO:0000256" key="1">
    <source>
        <dbReference type="SAM" id="MobiDB-lite"/>
    </source>
</evidence>
<gene>
    <name evidence="2" type="ORF">K0M31_002029</name>
</gene>
<sequence>MRGGYLSPLQTNVNAKNVIRNRHTATREKHDRKKMFVPQNVRRRGNEKKKGKKELEGKSSNEEKTETTRAGCG</sequence>
<accession>A0AA40KY58</accession>
<proteinExistence type="predicted"/>
<feature type="compositionally biased region" description="Basic residues" evidence="1">
    <location>
        <begin position="21"/>
        <end position="52"/>
    </location>
</feature>
<reference evidence="2" key="1">
    <citation type="submission" date="2021-10" db="EMBL/GenBank/DDBJ databases">
        <title>Melipona bicolor Genome sequencing and assembly.</title>
        <authorList>
            <person name="Araujo N.S."/>
            <person name="Arias M.C."/>
        </authorList>
    </citation>
    <scope>NUCLEOTIDE SEQUENCE</scope>
    <source>
        <strain evidence="2">USP_2M_L1-L4_2017</strain>
        <tissue evidence="2">Whole body</tissue>
    </source>
</reference>
<keyword evidence="3" id="KW-1185">Reference proteome</keyword>
<dbReference type="EMBL" id="JAHYIQ010000001">
    <property type="protein sequence ID" value="KAK1137524.1"/>
    <property type="molecule type" value="Genomic_DNA"/>
</dbReference>
<dbReference type="Proteomes" id="UP001177670">
    <property type="component" value="Unassembled WGS sequence"/>
</dbReference>
<evidence type="ECO:0000313" key="3">
    <source>
        <dbReference type="Proteomes" id="UP001177670"/>
    </source>
</evidence>
<comment type="caution">
    <text evidence="2">The sequence shown here is derived from an EMBL/GenBank/DDBJ whole genome shotgun (WGS) entry which is preliminary data.</text>
</comment>
<name>A0AA40KY58_9HYME</name>
<evidence type="ECO:0000313" key="2">
    <source>
        <dbReference type="EMBL" id="KAK1137524.1"/>
    </source>
</evidence>
<protein>
    <submittedName>
        <fullName evidence="2">Uncharacterized protein</fullName>
    </submittedName>
</protein>
<dbReference type="AlphaFoldDB" id="A0AA40KY58"/>
<organism evidence="2 3">
    <name type="scientific">Melipona bicolor</name>
    <dbReference type="NCBI Taxonomy" id="60889"/>
    <lineage>
        <taxon>Eukaryota</taxon>
        <taxon>Metazoa</taxon>
        <taxon>Ecdysozoa</taxon>
        <taxon>Arthropoda</taxon>
        <taxon>Hexapoda</taxon>
        <taxon>Insecta</taxon>
        <taxon>Pterygota</taxon>
        <taxon>Neoptera</taxon>
        <taxon>Endopterygota</taxon>
        <taxon>Hymenoptera</taxon>
        <taxon>Apocrita</taxon>
        <taxon>Aculeata</taxon>
        <taxon>Apoidea</taxon>
        <taxon>Anthophila</taxon>
        <taxon>Apidae</taxon>
        <taxon>Melipona</taxon>
    </lineage>
</organism>
<feature type="compositionally biased region" description="Basic and acidic residues" evidence="1">
    <location>
        <begin position="53"/>
        <end position="67"/>
    </location>
</feature>